<dbReference type="Proteomes" id="UP000663836">
    <property type="component" value="Unassembled WGS sequence"/>
</dbReference>
<gene>
    <name evidence="1" type="ORF">JBS370_LOCUS40352</name>
</gene>
<reference evidence="1" key="1">
    <citation type="submission" date="2021-02" db="EMBL/GenBank/DDBJ databases">
        <authorList>
            <person name="Nowell W R."/>
        </authorList>
    </citation>
    <scope>NUCLEOTIDE SEQUENCE</scope>
</reference>
<evidence type="ECO:0000313" key="1">
    <source>
        <dbReference type="EMBL" id="CAF4300006.1"/>
    </source>
</evidence>
<evidence type="ECO:0000313" key="2">
    <source>
        <dbReference type="Proteomes" id="UP000663836"/>
    </source>
</evidence>
<name>A0A820HTF3_9BILA</name>
<organism evidence="1 2">
    <name type="scientific">Rotaria sordida</name>
    <dbReference type="NCBI Taxonomy" id="392033"/>
    <lineage>
        <taxon>Eukaryota</taxon>
        <taxon>Metazoa</taxon>
        <taxon>Spiralia</taxon>
        <taxon>Gnathifera</taxon>
        <taxon>Rotifera</taxon>
        <taxon>Eurotatoria</taxon>
        <taxon>Bdelloidea</taxon>
        <taxon>Philodinida</taxon>
        <taxon>Philodinidae</taxon>
        <taxon>Rotaria</taxon>
    </lineage>
</organism>
<accession>A0A820HTF3</accession>
<sequence length="9" mass="968">MGHKLPGTQ</sequence>
<comment type="caution">
    <text evidence="1">The sequence shown here is derived from an EMBL/GenBank/DDBJ whole genome shotgun (WGS) entry which is preliminary data.</text>
</comment>
<proteinExistence type="predicted"/>
<dbReference type="EMBL" id="CAJOBD010035433">
    <property type="protein sequence ID" value="CAF4300006.1"/>
    <property type="molecule type" value="Genomic_DNA"/>
</dbReference>
<protein>
    <submittedName>
        <fullName evidence="1">Uncharacterized protein</fullName>
    </submittedName>
</protein>
<feature type="non-terminal residue" evidence="1">
    <location>
        <position position="9"/>
    </location>
</feature>